<organism evidence="12">
    <name type="scientific">Salinimicrobium catena</name>
    <dbReference type="NCBI Taxonomy" id="390640"/>
    <lineage>
        <taxon>Bacteria</taxon>
        <taxon>Pseudomonadati</taxon>
        <taxon>Bacteroidota</taxon>
        <taxon>Flavobacteriia</taxon>
        <taxon>Flavobacteriales</taxon>
        <taxon>Flavobacteriaceae</taxon>
        <taxon>Salinimicrobium</taxon>
    </lineage>
</organism>
<feature type="transmembrane region" description="Helical" evidence="9">
    <location>
        <begin position="138"/>
        <end position="159"/>
    </location>
</feature>
<name>A0A7C2M6Q9_9FLAO</name>
<dbReference type="Pfam" id="PF06480">
    <property type="entry name" value="FtsH_ext"/>
    <property type="match status" value="1"/>
</dbReference>
<dbReference type="EMBL" id="DSEE01000577">
    <property type="protein sequence ID" value="HER41141.1"/>
    <property type="molecule type" value="Genomic_DNA"/>
</dbReference>
<comment type="cofactor">
    <cofactor evidence="1">
        <name>Zn(2+)</name>
        <dbReference type="ChEBI" id="CHEBI:29105"/>
    </cofactor>
</comment>
<keyword evidence="9" id="KW-0472">Membrane</keyword>
<comment type="caution">
    <text evidence="12">The sequence shown here is derived from an EMBL/GenBank/DDBJ whole genome shotgun (WGS) entry which is preliminary data.</text>
</comment>
<sequence>MAKEQPNKNNSPKKPKFSAYWIYAAIILVFLGINFFSGSGFNEPAKTNPAEFLNFLEQGDVAKVVIVNRNQARVFLTEEAKQKDIHKQAVQDELFPSGETPAYTFEFGDLQNLEDDIRETKAENNLTTPVVFESQHNMWGDIFLTLLPFILIIGIWIFIMRRMSGGAGGGAGGQIFNIGKSKAKLFDQNTDVKTSFKDVAGLEGAKEEVQEIVDFLKNPEKYTSLGGKIPKGALLVGPPGTGKTLLAKAVAG</sequence>
<dbReference type="Proteomes" id="UP000885753">
    <property type="component" value="Unassembled WGS sequence"/>
</dbReference>
<keyword evidence="6" id="KW-0862">Zinc</keyword>
<dbReference type="InterPro" id="IPR011546">
    <property type="entry name" value="Pept_M41_FtsH_extracell"/>
</dbReference>
<dbReference type="Gene3D" id="3.40.50.300">
    <property type="entry name" value="P-loop containing nucleotide triphosphate hydrolases"/>
    <property type="match status" value="1"/>
</dbReference>
<keyword evidence="9" id="KW-0812">Transmembrane</keyword>
<evidence type="ECO:0000259" key="10">
    <source>
        <dbReference type="Pfam" id="PF00004"/>
    </source>
</evidence>
<dbReference type="GO" id="GO:0005524">
    <property type="term" value="F:ATP binding"/>
    <property type="evidence" value="ECO:0007669"/>
    <property type="project" value="UniProtKB-KW"/>
</dbReference>
<dbReference type="GO" id="GO:0004222">
    <property type="term" value="F:metalloendopeptidase activity"/>
    <property type="evidence" value="ECO:0007669"/>
    <property type="project" value="InterPro"/>
</dbReference>
<evidence type="ECO:0000256" key="7">
    <source>
        <dbReference type="ARBA" id="ARBA00022840"/>
    </source>
</evidence>
<proteinExistence type="predicted"/>
<gene>
    <name evidence="12" type="ORF">ENO10_07970</name>
</gene>
<evidence type="ECO:0000256" key="2">
    <source>
        <dbReference type="ARBA" id="ARBA00022670"/>
    </source>
</evidence>
<dbReference type="SUPFAM" id="SSF52540">
    <property type="entry name" value="P-loop containing nucleoside triphosphate hydrolases"/>
    <property type="match status" value="1"/>
</dbReference>
<accession>A0A7C2M6Q9</accession>
<keyword evidence="9" id="KW-1133">Transmembrane helix</keyword>
<keyword evidence="4" id="KW-0547">Nucleotide-binding</keyword>
<dbReference type="Gene3D" id="3.40.1690.20">
    <property type="match status" value="1"/>
</dbReference>
<keyword evidence="5" id="KW-0378">Hydrolase</keyword>
<evidence type="ECO:0000256" key="6">
    <source>
        <dbReference type="ARBA" id="ARBA00022833"/>
    </source>
</evidence>
<feature type="transmembrane region" description="Helical" evidence="9">
    <location>
        <begin position="20"/>
        <end position="41"/>
    </location>
</feature>
<dbReference type="PANTHER" id="PTHR43655">
    <property type="entry name" value="ATP-DEPENDENT PROTEASE"/>
    <property type="match status" value="1"/>
</dbReference>
<dbReference type="AlphaFoldDB" id="A0A7C2M6Q9"/>
<dbReference type="GO" id="GO:0006508">
    <property type="term" value="P:proteolysis"/>
    <property type="evidence" value="ECO:0007669"/>
    <property type="project" value="UniProtKB-KW"/>
</dbReference>
<dbReference type="GO" id="GO:0016020">
    <property type="term" value="C:membrane"/>
    <property type="evidence" value="ECO:0007669"/>
    <property type="project" value="InterPro"/>
</dbReference>
<evidence type="ECO:0000256" key="1">
    <source>
        <dbReference type="ARBA" id="ARBA00001947"/>
    </source>
</evidence>
<dbReference type="Pfam" id="PF00004">
    <property type="entry name" value="AAA"/>
    <property type="match status" value="1"/>
</dbReference>
<dbReference type="GO" id="GO:0004176">
    <property type="term" value="F:ATP-dependent peptidase activity"/>
    <property type="evidence" value="ECO:0007669"/>
    <property type="project" value="InterPro"/>
</dbReference>
<evidence type="ECO:0000256" key="9">
    <source>
        <dbReference type="SAM" id="Phobius"/>
    </source>
</evidence>
<dbReference type="InterPro" id="IPR050928">
    <property type="entry name" value="ATP-dep_Zn_Metalloprotease"/>
</dbReference>
<evidence type="ECO:0000256" key="3">
    <source>
        <dbReference type="ARBA" id="ARBA00022723"/>
    </source>
</evidence>
<dbReference type="GO" id="GO:0016887">
    <property type="term" value="F:ATP hydrolysis activity"/>
    <property type="evidence" value="ECO:0007669"/>
    <property type="project" value="InterPro"/>
</dbReference>
<feature type="domain" description="ATPase AAA-type core" evidence="10">
    <location>
        <begin position="234"/>
        <end position="251"/>
    </location>
</feature>
<protein>
    <submittedName>
        <fullName evidence="12">ATP-dependent metallopeptidase FtsH/Yme1/Tma family protein</fullName>
    </submittedName>
</protein>
<feature type="non-terminal residue" evidence="12">
    <location>
        <position position="252"/>
    </location>
</feature>
<dbReference type="PANTHER" id="PTHR43655:SF2">
    <property type="entry name" value="AFG3 LIKE MATRIX AAA PEPTIDASE SUBUNIT 2, ISOFORM A"/>
    <property type="match status" value="1"/>
</dbReference>
<evidence type="ECO:0000259" key="11">
    <source>
        <dbReference type="Pfam" id="PF06480"/>
    </source>
</evidence>
<evidence type="ECO:0000256" key="5">
    <source>
        <dbReference type="ARBA" id="ARBA00022801"/>
    </source>
</evidence>
<keyword evidence="7" id="KW-0067">ATP-binding</keyword>
<reference evidence="12" key="1">
    <citation type="journal article" date="2020" name="mSystems">
        <title>Genome- and Community-Level Interaction Insights into Carbon Utilization and Element Cycling Functions of Hydrothermarchaeota in Hydrothermal Sediment.</title>
        <authorList>
            <person name="Zhou Z."/>
            <person name="Liu Y."/>
            <person name="Xu W."/>
            <person name="Pan J."/>
            <person name="Luo Z.H."/>
            <person name="Li M."/>
        </authorList>
    </citation>
    <scope>NUCLEOTIDE SEQUENCE [LARGE SCALE GENOMIC DNA]</scope>
    <source>
        <strain evidence="12">SpSt-1235</strain>
    </source>
</reference>
<feature type="domain" description="Peptidase M41 FtsH extracellular" evidence="11">
    <location>
        <begin position="20"/>
        <end position="127"/>
    </location>
</feature>
<dbReference type="InterPro" id="IPR027417">
    <property type="entry name" value="P-loop_NTPase"/>
</dbReference>
<evidence type="ECO:0000313" key="12">
    <source>
        <dbReference type="EMBL" id="HER41141.1"/>
    </source>
</evidence>
<keyword evidence="2" id="KW-0645">Protease</keyword>
<evidence type="ECO:0000256" key="8">
    <source>
        <dbReference type="ARBA" id="ARBA00023049"/>
    </source>
</evidence>
<keyword evidence="3" id="KW-0479">Metal-binding</keyword>
<dbReference type="GO" id="GO:0008270">
    <property type="term" value="F:zinc ion binding"/>
    <property type="evidence" value="ECO:0007669"/>
    <property type="project" value="InterPro"/>
</dbReference>
<dbReference type="InterPro" id="IPR003959">
    <property type="entry name" value="ATPase_AAA_core"/>
</dbReference>
<evidence type="ECO:0000256" key="4">
    <source>
        <dbReference type="ARBA" id="ARBA00022741"/>
    </source>
</evidence>
<keyword evidence="8" id="KW-0482">Metalloprotease</keyword>